<reference evidence="2 3" key="1">
    <citation type="submission" date="2019-03" db="EMBL/GenBank/DDBJ databases">
        <title>Genomic Encyclopedia of Type Strains, Phase III (KMG-III): the genomes of soil and plant-associated and newly described type strains.</title>
        <authorList>
            <person name="Whitman W."/>
        </authorList>
    </citation>
    <scope>NUCLEOTIDE SEQUENCE [LARGE SCALE GENOMIC DNA]</scope>
    <source>
        <strain evidence="2 3">CECT 8283</strain>
    </source>
</reference>
<evidence type="ECO:0000256" key="1">
    <source>
        <dbReference type="SAM" id="Phobius"/>
    </source>
</evidence>
<evidence type="ECO:0000313" key="3">
    <source>
        <dbReference type="Proteomes" id="UP000295390"/>
    </source>
</evidence>
<dbReference type="AlphaFoldDB" id="A0A4R6TEF9"/>
<sequence length="114" mass="13092">MYEKRTETPINKKRFYIRLLKHFWGILLLILFSLLIGILGFTTFENLTLSESFLHSSIMLSGLGLIEKPSSQNGHIFAGIYGLYAGLVFIASLGILMSPIIHRIIHKFHWDENK</sequence>
<keyword evidence="1" id="KW-1133">Transmembrane helix</keyword>
<evidence type="ECO:0000313" key="2">
    <source>
        <dbReference type="EMBL" id="TDQ25432.1"/>
    </source>
</evidence>
<comment type="caution">
    <text evidence="2">The sequence shown here is derived from an EMBL/GenBank/DDBJ whole genome shotgun (WGS) entry which is preliminary data.</text>
</comment>
<accession>A0A4R6TEF9</accession>
<protein>
    <recommendedName>
        <fullName evidence="4">Ion channel</fullName>
    </recommendedName>
</protein>
<dbReference type="Gene3D" id="1.10.287.70">
    <property type="match status" value="1"/>
</dbReference>
<name>A0A4R6TEF9_9FLAO</name>
<gene>
    <name evidence="2" type="ORF">DFQ07_1853</name>
</gene>
<organism evidence="2 3">
    <name type="scientific">Tenacibaculum caenipelagi</name>
    <dbReference type="NCBI Taxonomy" id="1325435"/>
    <lineage>
        <taxon>Bacteria</taxon>
        <taxon>Pseudomonadati</taxon>
        <taxon>Bacteroidota</taxon>
        <taxon>Flavobacteriia</taxon>
        <taxon>Flavobacteriales</taxon>
        <taxon>Flavobacteriaceae</taxon>
        <taxon>Tenacibaculum</taxon>
    </lineage>
</organism>
<keyword evidence="1" id="KW-0812">Transmembrane</keyword>
<feature type="transmembrane region" description="Helical" evidence="1">
    <location>
        <begin position="21"/>
        <end position="44"/>
    </location>
</feature>
<proteinExistence type="predicted"/>
<keyword evidence="1" id="KW-0472">Membrane</keyword>
<feature type="transmembrane region" description="Helical" evidence="1">
    <location>
        <begin position="76"/>
        <end position="97"/>
    </location>
</feature>
<dbReference type="EMBL" id="SNYH01000004">
    <property type="protein sequence ID" value="TDQ25432.1"/>
    <property type="molecule type" value="Genomic_DNA"/>
</dbReference>
<dbReference type="Proteomes" id="UP000295390">
    <property type="component" value="Unassembled WGS sequence"/>
</dbReference>
<keyword evidence="3" id="KW-1185">Reference proteome</keyword>
<evidence type="ECO:0008006" key="4">
    <source>
        <dbReference type="Google" id="ProtNLM"/>
    </source>
</evidence>